<organism evidence="4 5">
    <name type="scientific">Aspergillus pseudodeflectus</name>
    <dbReference type="NCBI Taxonomy" id="176178"/>
    <lineage>
        <taxon>Eukaryota</taxon>
        <taxon>Fungi</taxon>
        <taxon>Dikarya</taxon>
        <taxon>Ascomycota</taxon>
        <taxon>Pezizomycotina</taxon>
        <taxon>Eurotiomycetes</taxon>
        <taxon>Eurotiomycetidae</taxon>
        <taxon>Eurotiales</taxon>
        <taxon>Aspergillaceae</taxon>
        <taxon>Aspergillus</taxon>
        <taxon>Aspergillus subgen. Nidulantes</taxon>
    </lineage>
</organism>
<feature type="chain" id="PRO_5046774465" evidence="3">
    <location>
        <begin position="22"/>
        <end position="351"/>
    </location>
</feature>
<accession>A0ABR4KQM5</accession>
<sequence>MFCRLATLSALAGLWISTVGAVDAITASSDGCVDRSGMDKCLTTAESQLGDCGQDAQGDLQLQACMLTYDVTLLGCYIESCWNKVYSCEYQLVAVDFLSRQYPPPEDPLPFWPPPDNAPGGCVCNFGKIYDGLLSSLDLLQSTCNQYMTSVSSLQTCQCCAWSAALSAFYGTCPGYDLTNYGLSAIASTAATTEQMTGTCPDLTSSVCQGKFGIESFDDGAYPDPANLPDPGSKAPTTTEGPGPLTSPPGGETMTVTVLDTVYTLTAAGYDAGDVEESAASSPTTDSSDEESATETSTASTSGSASDSGDNSSGGSSGESTDSNSAHRDMSLTAGMGLLLLITVASVVVVL</sequence>
<evidence type="ECO:0000313" key="4">
    <source>
        <dbReference type="EMBL" id="KAL2854580.1"/>
    </source>
</evidence>
<dbReference type="EMBL" id="JBFXLR010000011">
    <property type="protein sequence ID" value="KAL2854580.1"/>
    <property type="molecule type" value="Genomic_DNA"/>
</dbReference>
<evidence type="ECO:0000313" key="5">
    <source>
        <dbReference type="Proteomes" id="UP001610444"/>
    </source>
</evidence>
<gene>
    <name evidence="4" type="ORF">BJX68DRAFT_264478</name>
</gene>
<keyword evidence="5" id="KW-1185">Reference proteome</keyword>
<keyword evidence="2" id="KW-1133">Transmembrane helix</keyword>
<evidence type="ECO:0000256" key="1">
    <source>
        <dbReference type="SAM" id="MobiDB-lite"/>
    </source>
</evidence>
<reference evidence="4 5" key="1">
    <citation type="submission" date="2024-07" db="EMBL/GenBank/DDBJ databases">
        <title>Section-level genome sequencing and comparative genomics of Aspergillus sections Usti and Cavernicolus.</title>
        <authorList>
            <consortium name="Lawrence Berkeley National Laboratory"/>
            <person name="Nybo J.L."/>
            <person name="Vesth T.C."/>
            <person name="Theobald S."/>
            <person name="Frisvad J.C."/>
            <person name="Larsen T.O."/>
            <person name="Kjaerboelling I."/>
            <person name="Rothschild-Mancinelli K."/>
            <person name="Lyhne E.K."/>
            <person name="Kogle M.E."/>
            <person name="Barry K."/>
            <person name="Clum A."/>
            <person name="Na H."/>
            <person name="Ledsgaard L."/>
            <person name="Lin J."/>
            <person name="Lipzen A."/>
            <person name="Kuo A."/>
            <person name="Riley R."/>
            <person name="Mondo S."/>
            <person name="LaButti K."/>
            <person name="Haridas S."/>
            <person name="Pangalinan J."/>
            <person name="Salamov A.A."/>
            <person name="Simmons B.A."/>
            <person name="Magnuson J.K."/>
            <person name="Chen J."/>
            <person name="Drula E."/>
            <person name="Henrissat B."/>
            <person name="Wiebenga A."/>
            <person name="Lubbers R.J."/>
            <person name="Gomes A.C."/>
            <person name="Macurrencykelacurrency M.R."/>
            <person name="Stajich J."/>
            <person name="Grigoriev I.V."/>
            <person name="Mortensen U.H."/>
            <person name="De vries R.P."/>
            <person name="Baker S.E."/>
            <person name="Andersen M.R."/>
        </authorList>
    </citation>
    <scope>NUCLEOTIDE SEQUENCE [LARGE SCALE GENOMIC DNA]</scope>
    <source>
        <strain evidence="4 5">CBS 756.74</strain>
    </source>
</reference>
<keyword evidence="2" id="KW-0472">Membrane</keyword>
<dbReference type="Proteomes" id="UP001610444">
    <property type="component" value="Unassembled WGS sequence"/>
</dbReference>
<feature type="compositionally biased region" description="Low complexity" evidence="1">
    <location>
        <begin position="294"/>
        <end position="324"/>
    </location>
</feature>
<proteinExistence type="predicted"/>
<feature type="signal peptide" evidence="3">
    <location>
        <begin position="1"/>
        <end position="21"/>
    </location>
</feature>
<feature type="transmembrane region" description="Helical" evidence="2">
    <location>
        <begin position="330"/>
        <end position="350"/>
    </location>
</feature>
<comment type="caution">
    <text evidence="4">The sequence shown here is derived from an EMBL/GenBank/DDBJ whole genome shotgun (WGS) entry which is preliminary data.</text>
</comment>
<dbReference type="RefSeq" id="XP_070901444.1">
    <property type="nucleotide sequence ID" value="XM_071044969.1"/>
</dbReference>
<dbReference type="GeneID" id="98160133"/>
<feature type="region of interest" description="Disordered" evidence="1">
    <location>
        <begin position="219"/>
        <end position="254"/>
    </location>
</feature>
<keyword evidence="2" id="KW-0812">Transmembrane</keyword>
<feature type="region of interest" description="Disordered" evidence="1">
    <location>
        <begin position="274"/>
        <end position="328"/>
    </location>
</feature>
<protein>
    <submittedName>
        <fullName evidence="4">Uncharacterized protein</fullName>
    </submittedName>
</protein>
<keyword evidence="3" id="KW-0732">Signal</keyword>
<evidence type="ECO:0000256" key="3">
    <source>
        <dbReference type="SAM" id="SignalP"/>
    </source>
</evidence>
<name>A0ABR4KQM5_9EURO</name>
<evidence type="ECO:0000256" key="2">
    <source>
        <dbReference type="SAM" id="Phobius"/>
    </source>
</evidence>